<organism evidence="2 3">
    <name type="scientific">Astrephomene gubernaculifera</name>
    <dbReference type="NCBI Taxonomy" id="47775"/>
    <lineage>
        <taxon>Eukaryota</taxon>
        <taxon>Viridiplantae</taxon>
        <taxon>Chlorophyta</taxon>
        <taxon>core chlorophytes</taxon>
        <taxon>Chlorophyceae</taxon>
        <taxon>CS clade</taxon>
        <taxon>Chlamydomonadales</taxon>
        <taxon>Astrephomenaceae</taxon>
        <taxon>Astrephomene</taxon>
    </lineage>
</organism>
<dbReference type="EMBL" id="BMAR01000067">
    <property type="protein sequence ID" value="GFR52560.1"/>
    <property type="molecule type" value="Genomic_DNA"/>
</dbReference>
<comment type="caution">
    <text evidence="2">The sequence shown here is derived from an EMBL/GenBank/DDBJ whole genome shotgun (WGS) entry which is preliminary data.</text>
</comment>
<feature type="region of interest" description="Disordered" evidence="1">
    <location>
        <begin position="1"/>
        <end position="20"/>
    </location>
</feature>
<evidence type="ECO:0000313" key="3">
    <source>
        <dbReference type="Proteomes" id="UP001054857"/>
    </source>
</evidence>
<evidence type="ECO:0000256" key="1">
    <source>
        <dbReference type="SAM" id="MobiDB-lite"/>
    </source>
</evidence>
<protein>
    <submittedName>
        <fullName evidence="2">Uncharacterized protein</fullName>
    </submittedName>
</protein>
<gene>
    <name evidence="2" type="ORF">Agub_g15149</name>
</gene>
<reference evidence="2 3" key="1">
    <citation type="journal article" date="2021" name="Sci. Rep.">
        <title>Genome sequencing of the multicellular alga Astrephomene provides insights into convergent evolution of germ-soma differentiation.</title>
        <authorList>
            <person name="Yamashita S."/>
            <person name="Yamamoto K."/>
            <person name="Matsuzaki R."/>
            <person name="Suzuki S."/>
            <person name="Yamaguchi H."/>
            <person name="Hirooka S."/>
            <person name="Minakuchi Y."/>
            <person name="Miyagishima S."/>
            <person name="Kawachi M."/>
            <person name="Toyoda A."/>
            <person name="Nozaki H."/>
        </authorList>
    </citation>
    <scope>NUCLEOTIDE SEQUENCE [LARGE SCALE GENOMIC DNA]</scope>
    <source>
        <strain evidence="2 3">NIES-4017</strain>
    </source>
</reference>
<name>A0AAD3E2J4_9CHLO</name>
<dbReference type="Proteomes" id="UP001054857">
    <property type="component" value="Unassembled WGS sequence"/>
</dbReference>
<evidence type="ECO:0000313" key="2">
    <source>
        <dbReference type="EMBL" id="GFR52560.1"/>
    </source>
</evidence>
<dbReference type="AlphaFoldDB" id="A0AAD3E2J4"/>
<proteinExistence type="predicted"/>
<sequence length="259" mass="28095">MEDKAGLGHPNATTGARGGTSPCRRIWSAFNAHADVPHPPEPLGCQDYTRVQRDCRVEKDALTGRDVLYCHERRDKFRLCTERHHTNASQTTIDQLSTTEIETRDPLLNGHMLVATRGWEPVSSRIEASGAESSAPPASHPVLDRALDQQQASASGRAYLPWDVRADDGLSRGPGAGSSAALLTPQVGHAYEDLIMFADEMQRDLALHGLELIRRGREQQQQERKQPGLLTRLFGGWGGDGGKGWLAPAGGDAGGSYGK</sequence>
<keyword evidence="3" id="KW-1185">Reference proteome</keyword>
<accession>A0AAD3E2J4</accession>